<protein>
    <submittedName>
        <fullName evidence="1">Uncharacterized protein</fullName>
    </submittedName>
</protein>
<accession>A0AAD8NP74</accession>
<dbReference type="AlphaFoldDB" id="A0AAD8NP74"/>
<sequence length="89" mass="10509">MLHYIDMFQALSVCLLIYCEIGCFEIALNTRDGNRHLHSLLPVWVLRSKFHTHIFFNFLCFCSSSNIINKYSHNQIIYQVHIRCSTICL</sequence>
<evidence type="ECO:0000313" key="1">
    <source>
        <dbReference type="EMBL" id="KAK1423285.1"/>
    </source>
</evidence>
<dbReference type="Proteomes" id="UP001229421">
    <property type="component" value="Unassembled WGS sequence"/>
</dbReference>
<dbReference type="EMBL" id="JAUHHV010000005">
    <property type="protein sequence ID" value="KAK1423285.1"/>
    <property type="molecule type" value="Genomic_DNA"/>
</dbReference>
<proteinExistence type="predicted"/>
<organism evidence="1 2">
    <name type="scientific">Tagetes erecta</name>
    <name type="common">African marigold</name>
    <dbReference type="NCBI Taxonomy" id="13708"/>
    <lineage>
        <taxon>Eukaryota</taxon>
        <taxon>Viridiplantae</taxon>
        <taxon>Streptophyta</taxon>
        <taxon>Embryophyta</taxon>
        <taxon>Tracheophyta</taxon>
        <taxon>Spermatophyta</taxon>
        <taxon>Magnoliopsida</taxon>
        <taxon>eudicotyledons</taxon>
        <taxon>Gunneridae</taxon>
        <taxon>Pentapetalae</taxon>
        <taxon>asterids</taxon>
        <taxon>campanulids</taxon>
        <taxon>Asterales</taxon>
        <taxon>Asteraceae</taxon>
        <taxon>Asteroideae</taxon>
        <taxon>Heliantheae alliance</taxon>
        <taxon>Tageteae</taxon>
        <taxon>Tagetes</taxon>
    </lineage>
</organism>
<reference evidence="1" key="1">
    <citation type="journal article" date="2023" name="bioRxiv">
        <title>Improved chromosome-level genome assembly for marigold (Tagetes erecta).</title>
        <authorList>
            <person name="Jiang F."/>
            <person name="Yuan L."/>
            <person name="Wang S."/>
            <person name="Wang H."/>
            <person name="Xu D."/>
            <person name="Wang A."/>
            <person name="Fan W."/>
        </authorList>
    </citation>
    <scope>NUCLEOTIDE SEQUENCE</scope>
    <source>
        <strain evidence="1">WSJ</strain>
        <tissue evidence="1">Leaf</tissue>
    </source>
</reference>
<gene>
    <name evidence="1" type="ORF">QVD17_18583</name>
</gene>
<name>A0AAD8NP74_TARER</name>
<comment type="caution">
    <text evidence="1">The sequence shown here is derived from an EMBL/GenBank/DDBJ whole genome shotgun (WGS) entry which is preliminary data.</text>
</comment>
<keyword evidence="2" id="KW-1185">Reference proteome</keyword>
<evidence type="ECO:0000313" key="2">
    <source>
        <dbReference type="Proteomes" id="UP001229421"/>
    </source>
</evidence>